<name>A0A2Z3S8X6_9MICO</name>
<proteinExistence type="inferred from homology"/>
<dbReference type="Pfam" id="PF00950">
    <property type="entry name" value="ABC-3"/>
    <property type="match status" value="1"/>
</dbReference>
<dbReference type="GO" id="GO:0055085">
    <property type="term" value="P:transmembrane transport"/>
    <property type="evidence" value="ECO:0007669"/>
    <property type="project" value="InterPro"/>
</dbReference>
<feature type="transmembrane region" description="Helical" evidence="7">
    <location>
        <begin position="47"/>
        <end position="70"/>
    </location>
</feature>
<evidence type="ECO:0000256" key="3">
    <source>
        <dbReference type="ARBA" id="ARBA00022692"/>
    </source>
</evidence>
<reference evidence="8 9" key="1">
    <citation type="submission" date="2017-10" db="EMBL/GenBank/DDBJ databases">
        <title>Genome of an Actinobacterium that displays light-enhanced growth.</title>
        <authorList>
            <person name="Maresca J.A."/>
            <person name="Hempel P."/>
            <person name="Shevchenko O."/>
            <person name="Miller K.J."/>
            <person name="Hahn M.W."/>
        </authorList>
    </citation>
    <scope>NUCLEOTIDE SEQUENCE [LARGE SCALE GENOMIC DNA]</scope>
    <source>
        <strain evidence="8 9">MWH-Mo1</strain>
    </source>
</reference>
<organism evidence="8 9">
    <name type="scientific">Aurantimicrobium photophilum</name>
    <dbReference type="NCBI Taxonomy" id="1987356"/>
    <lineage>
        <taxon>Bacteria</taxon>
        <taxon>Bacillati</taxon>
        <taxon>Actinomycetota</taxon>
        <taxon>Actinomycetes</taxon>
        <taxon>Micrococcales</taxon>
        <taxon>Microbacteriaceae</taxon>
        <taxon>Aurantimicrobium</taxon>
    </lineage>
</organism>
<dbReference type="PANTHER" id="PTHR30477:SF21">
    <property type="entry name" value="ABC-3 PROTEIN"/>
    <property type="match status" value="1"/>
</dbReference>
<feature type="transmembrane region" description="Helical" evidence="7">
    <location>
        <begin position="6"/>
        <end position="27"/>
    </location>
</feature>
<feature type="transmembrane region" description="Helical" evidence="7">
    <location>
        <begin position="209"/>
        <end position="230"/>
    </location>
</feature>
<keyword evidence="9" id="KW-1185">Reference proteome</keyword>
<dbReference type="AlphaFoldDB" id="A0A2Z3S8X6"/>
<dbReference type="Proteomes" id="UP000246894">
    <property type="component" value="Chromosome"/>
</dbReference>
<dbReference type="InterPro" id="IPR037294">
    <property type="entry name" value="ABC_BtuC-like"/>
</dbReference>
<gene>
    <name evidence="8" type="ORF">AURMO_01730</name>
</gene>
<protein>
    <submittedName>
        <fullName evidence="8">Manganese transport system membrane protein MntB</fullName>
    </submittedName>
</protein>
<sequence>MSYFERALIVIMLVGALAGLAGVLVVLRKRVLFAQALTHATFPGAVIATILGASLQIGALIACMSLAIILSFLSRIRGQGTQAASGVMLTAGFAAGVLLQAMNPSIPIQIDSFLFGSILSATWVDGLVAGVALLAVIATMLIWGKQILFFLFDPEAFAATGAKPWMLDAVLLLITTVAVVAALPAAGAILAIALIAAPAAAARYFTDKINVMFWLAPSLGALAGVAGLLISRWLGVSAGASISLVAATIFFIAWGTFTMRRPAVRGVAA</sequence>
<comment type="similarity">
    <text evidence="2 6">Belongs to the ABC-3 integral membrane protein family.</text>
</comment>
<dbReference type="SUPFAM" id="SSF81345">
    <property type="entry name" value="ABC transporter involved in vitamin B12 uptake, BtuC"/>
    <property type="match status" value="1"/>
</dbReference>
<accession>A0A2Z3S8X6</accession>
<feature type="transmembrane region" description="Helical" evidence="7">
    <location>
        <begin position="170"/>
        <end position="197"/>
    </location>
</feature>
<keyword evidence="3 6" id="KW-0812">Transmembrane</keyword>
<evidence type="ECO:0000256" key="7">
    <source>
        <dbReference type="SAM" id="Phobius"/>
    </source>
</evidence>
<evidence type="ECO:0000256" key="2">
    <source>
        <dbReference type="ARBA" id="ARBA00008034"/>
    </source>
</evidence>
<evidence type="ECO:0000256" key="5">
    <source>
        <dbReference type="ARBA" id="ARBA00023136"/>
    </source>
</evidence>
<dbReference type="GO" id="GO:0043190">
    <property type="term" value="C:ATP-binding cassette (ABC) transporter complex"/>
    <property type="evidence" value="ECO:0007669"/>
    <property type="project" value="InterPro"/>
</dbReference>
<evidence type="ECO:0000256" key="6">
    <source>
        <dbReference type="RuleBase" id="RU003943"/>
    </source>
</evidence>
<feature type="transmembrane region" description="Helical" evidence="7">
    <location>
        <begin position="236"/>
        <end position="257"/>
    </location>
</feature>
<dbReference type="PANTHER" id="PTHR30477">
    <property type="entry name" value="ABC-TRANSPORTER METAL-BINDING PROTEIN"/>
    <property type="match status" value="1"/>
</dbReference>
<keyword evidence="6" id="KW-0813">Transport</keyword>
<dbReference type="OrthoDB" id="3260923at2"/>
<evidence type="ECO:0000256" key="4">
    <source>
        <dbReference type="ARBA" id="ARBA00022989"/>
    </source>
</evidence>
<dbReference type="EMBL" id="CP023994">
    <property type="protein sequence ID" value="AWR22312.1"/>
    <property type="molecule type" value="Genomic_DNA"/>
</dbReference>
<keyword evidence="5 7" id="KW-0472">Membrane</keyword>
<keyword evidence="4 7" id="KW-1133">Transmembrane helix</keyword>
<dbReference type="Gene3D" id="1.10.3470.10">
    <property type="entry name" value="ABC transporter involved in vitamin B12 uptake, BtuC"/>
    <property type="match status" value="1"/>
</dbReference>
<evidence type="ECO:0000313" key="9">
    <source>
        <dbReference type="Proteomes" id="UP000246894"/>
    </source>
</evidence>
<evidence type="ECO:0000256" key="1">
    <source>
        <dbReference type="ARBA" id="ARBA00004141"/>
    </source>
</evidence>
<feature type="transmembrane region" description="Helical" evidence="7">
    <location>
        <begin position="82"/>
        <end position="101"/>
    </location>
</feature>
<comment type="subcellular location">
    <subcellularLocation>
        <location evidence="6">Cell membrane</location>
        <topology evidence="6">Multi-pass membrane protein</topology>
    </subcellularLocation>
    <subcellularLocation>
        <location evidence="1">Membrane</location>
        <topology evidence="1">Multi-pass membrane protein</topology>
    </subcellularLocation>
</comment>
<dbReference type="InterPro" id="IPR001626">
    <property type="entry name" value="ABC_TroCD"/>
</dbReference>
<evidence type="ECO:0000313" key="8">
    <source>
        <dbReference type="EMBL" id="AWR22312.1"/>
    </source>
</evidence>
<dbReference type="RefSeq" id="WP_110234755.1">
    <property type="nucleotide sequence ID" value="NZ_CP023994.1"/>
</dbReference>
<dbReference type="KEGG" id="aum:AURMO_01730"/>
<feature type="transmembrane region" description="Helical" evidence="7">
    <location>
        <begin position="113"/>
        <end position="143"/>
    </location>
</feature>